<dbReference type="InterPro" id="IPR004564">
    <property type="entry name" value="OM_lipoprot_carrier_LolA-like"/>
</dbReference>
<dbReference type="SUPFAM" id="SSF89392">
    <property type="entry name" value="Prokaryotic lipoproteins and lipoprotein localization factors"/>
    <property type="match status" value="1"/>
</dbReference>
<dbReference type="InterPro" id="IPR029046">
    <property type="entry name" value="LolA/LolB/LppX"/>
</dbReference>
<evidence type="ECO:0000256" key="1">
    <source>
        <dbReference type="ARBA" id="ARBA00022729"/>
    </source>
</evidence>
<accession>A0A212JRS1</accession>
<dbReference type="CDD" id="cd16325">
    <property type="entry name" value="LolA"/>
    <property type="match status" value="1"/>
</dbReference>
<reference evidence="3" key="1">
    <citation type="submission" date="2016-04" db="EMBL/GenBank/DDBJ databases">
        <authorList>
            <person name="Evans L.H."/>
            <person name="Alamgir A."/>
            <person name="Owens N."/>
            <person name="Weber N.D."/>
            <person name="Virtaneva K."/>
            <person name="Barbian K."/>
            <person name="Babar A."/>
            <person name="Rosenke K."/>
        </authorList>
    </citation>
    <scope>NUCLEOTIDE SEQUENCE</scope>
    <source>
        <strain evidence="3">86-2</strain>
    </source>
</reference>
<dbReference type="PANTHER" id="PTHR35869:SF1">
    <property type="entry name" value="OUTER-MEMBRANE LIPOPROTEIN CARRIER PROTEIN"/>
    <property type="match status" value="1"/>
</dbReference>
<evidence type="ECO:0000256" key="2">
    <source>
        <dbReference type="SAM" id="SignalP"/>
    </source>
</evidence>
<dbReference type="Gene3D" id="2.50.20.10">
    <property type="entry name" value="Lipoprotein localisation LolA/LolB/LppX"/>
    <property type="match status" value="1"/>
</dbReference>
<keyword evidence="1 2" id="KW-0732">Signal</keyword>
<feature type="signal peptide" evidence="2">
    <location>
        <begin position="1"/>
        <end position="20"/>
    </location>
</feature>
<dbReference type="AlphaFoldDB" id="A0A212JRS1"/>
<feature type="chain" id="PRO_5013301610" description="Outer membrane lipoprotein carrier protein LolA" evidence="2">
    <location>
        <begin position="21"/>
        <end position="212"/>
    </location>
</feature>
<organism evidence="3">
    <name type="scientific">uncultured Dysgonomonas sp</name>
    <dbReference type="NCBI Taxonomy" id="206096"/>
    <lineage>
        <taxon>Bacteria</taxon>
        <taxon>Pseudomonadati</taxon>
        <taxon>Bacteroidota</taxon>
        <taxon>Bacteroidia</taxon>
        <taxon>Bacteroidales</taxon>
        <taxon>Dysgonomonadaceae</taxon>
        <taxon>Dysgonomonas</taxon>
        <taxon>environmental samples</taxon>
    </lineage>
</organism>
<evidence type="ECO:0008006" key="4">
    <source>
        <dbReference type="Google" id="ProtNLM"/>
    </source>
</evidence>
<name>A0A212JRS1_9BACT</name>
<protein>
    <recommendedName>
        <fullName evidence="4">Outer membrane lipoprotein carrier protein LolA</fullName>
    </recommendedName>
</protein>
<dbReference type="PANTHER" id="PTHR35869">
    <property type="entry name" value="OUTER-MEMBRANE LIPOPROTEIN CARRIER PROTEIN"/>
    <property type="match status" value="1"/>
</dbReference>
<dbReference type="RefSeq" id="WP_296949764.1">
    <property type="nucleotide sequence ID" value="NZ_LT599021.1"/>
</dbReference>
<proteinExistence type="predicted"/>
<gene>
    <name evidence="3" type="ORF">KL86DYS2_12171</name>
</gene>
<dbReference type="EMBL" id="FLUL01000001">
    <property type="protein sequence ID" value="SBW02038.1"/>
    <property type="molecule type" value="Genomic_DNA"/>
</dbReference>
<sequence length="212" mass="23561">MKTKLLSLISLLVFTLSISAQDARSILDKAAETYNKAGGVVASFTLDSKDTKAKLVYSYDGKAYMKGDKFKIEIPDAITWFDGKTQWVYVKDTEEVNISNPTGAELQGISPSMLFSIYKKGYNLFYKGEKRTGGKTVLEIELIPQKKNADITKILVQIDKASNVFSKITLTDKAGIQNILSIKSYQTGTNISHATFSFNKKDYPSAEIVDLR</sequence>
<dbReference type="Pfam" id="PF16584">
    <property type="entry name" value="LolA_2"/>
    <property type="match status" value="1"/>
</dbReference>
<evidence type="ECO:0000313" key="3">
    <source>
        <dbReference type="EMBL" id="SBW02038.1"/>
    </source>
</evidence>